<name>A0A1A8WPQ9_PLAMA</name>
<feature type="transmembrane region" description="Helical" evidence="1">
    <location>
        <begin position="420"/>
        <end position="442"/>
    </location>
</feature>
<gene>
    <name evidence="2" type="ORF">PMALA_042740</name>
</gene>
<proteinExistence type="predicted"/>
<dbReference type="Pfam" id="PF05795">
    <property type="entry name" value="Plasmodium_Vir"/>
    <property type="match status" value="1"/>
</dbReference>
<dbReference type="InterPro" id="IPR008780">
    <property type="entry name" value="Plasmodium_Vir"/>
</dbReference>
<organism evidence="2 3">
    <name type="scientific">Plasmodium malariae</name>
    <dbReference type="NCBI Taxonomy" id="5858"/>
    <lineage>
        <taxon>Eukaryota</taxon>
        <taxon>Sar</taxon>
        <taxon>Alveolata</taxon>
        <taxon>Apicomplexa</taxon>
        <taxon>Aconoidasida</taxon>
        <taxon>Haemosporida</taxon>
        <taxon>Plasmodiidae</taxon>
        <taxon>Plasmodium</taxon>
        <taxon>Plasmodium (Plasmodium)</taxon>
    </lineage>
</organism>
<keyword evidence="1" id="KW-0472">Membrane</keyword>
<reference evidence="3" key="1">
    <citation type="submission" date="2016-05" db="EMBL/GenBank/DDBJ databases">
        <authorList>
            <person name="Naeem Raeece"/>
        </authorList>
    </citation>
    <scope>NUCLEOTIDE SEQUENCE [LARGE SCALE GENOMIC DNA]</scope>
</reference>
<keyword evidence="1" id="KW-1133">Transmembrane helix</keyword>
<dbReference type="AlphaFoldDB" id="A0A1A8WPQ9"/>
<evidence type="ECO:0000256" key="1">
    <source>
        <dbReference type="SAM" id="Phobius"/>
    </source>
</evidence>
<sequence>MDKELRDIYGNNVSFLNELPSYKIYEILDKNAQKTDFDVSCNELEKFNQEYDGVKNICFKVLHNLKNLYTIPDMGSNNADRCSYFSYWAYDQMWKKYSTNWNYTSIKYIFDAFNGILNNIQKSLLPDKLCPFSFNENFDVWKNERYFYDYSKNYNSIKNIITNIDKYKCKNYKKYLGYISTLYDIYKDDCINHNYCYDFFNIDRDPHELLYILGNCEVEKGAGSITNKGSPDNSRVPVDPESSKDLVTLKLNKLVCPFNYEEIDKNGKIISTGAKCYYIDQKSSRNSGQDGPVAPNKIPIFENIGVSDAIQRIRREKCNDIEGKVKHGLLCSYQASTSTVGLNSSNFTIDHRAKETGQKLSEVESQTISKDIEEALNRVSIVHEITYPYTKTRERLKKIYEMTTNIYGTVEEKSVIYDSYVFRIMLVGAFVMGIIFVFLLYFKFTPFGSRIGKIRKRKKIYRTKFAELNTKRSPRRFLKRTYRHSNRRRFSVVNIEQ</sequence>
<protein>
    <submittedName>
        <fullName evidence="2">PIR Superfamily Protein</fullName>
    </submittedName>
</protein>
<dbReference type="EMBL" id="FLQW01002806">
    <property type="protein sequence ID" value="SBS94260.1"/>
    <property type="molecule type" value="Genomic_DNA"/>
</dbReference>
<evidence type="ECO:0000313" key="3">
    <source>
        <dbReference type="Proteomes" id="UP000078597"/>
    </source>
</evidence>
<accession>A0A1A8WPQ9</accession>
<evidence type="ECO:0000313" key="2">
    <source>
        <dbReference type="EMBL" id="SBS94260.1"/>
    </source>
</evidence>
<keyword evidence="1" id="KW-0812">Transmembrane</keyword>
<dbReference type="Proteomes" id="UP000078597">
    <property type="component" value="Unassembled WGS sequence"/>
</dbReference>